<organism evidence="3 4">
    <name type="scientific">Listeria fleischmannii</name>
    <dbReference type="NCBI Taxonomy" id="1069827"/>
    <lineage>
        <taxon>Bacteria</taxon>
        <taxon>Bacillati</taxon>
        <taxon>Bacillota</taxon>
        <taxon>Bacilli</taxon>
        <taxon>Bacillales</taxon>
        <taxon>Listeriaceae</taxon>
        <taxon>Listeria</taxon>
    </lineage>
</organism>
<feature type="domain" description="WxL" evidence="2">
    <location>
        <begin position="27"/>
        <end position="232"/>
    </location>
</feature>
<sequence>MEKLLKVVAASVIVTGGLGYGTGVLAADVTSKGDITFTQNTDPGKPEVPGTGEEIDPGTPAPTPGPLSINYVSNIHFANQMISGNDEVYYADLDKVTLATSGTEVEVPNFVQVSDNRGSNTGWHLTVEQVSQFKNGASTLTGAKLSFKNAAMQSSKATATNTPTAYSFELDPAGTASDVINAEANKGMGTWSTSFGDDTNGAKSISLSVPGDTAKIVGKYEAELKWTLTDTPA</sequence>
<dbReference type="Proteomes" id="UP000571128">
    <property type="component" value="Unassembled WGS sequence"/>
</dbReference>
<comment type="caution">
    <text evidence="3">The sequence shown here is derived from an EMBL/GenBank/DDBJ whole genome shotgun (WGS) entry which is preliminary data.</text>
</comment>
<dbReference type="RefSeq" id="WP_115095469.1">
    <property type="nucleotide sequence ID" value="NZ_JAARPY010000002.1"/>
</dbReference>
<evidence type="ECO:0000259" key="2">
    <source>
        <dbReference type="Pfam" id="PF13731"/>
    </source>
</evidence>
<evidence type="ECO:0000256" key="1">
    <source>
        <dbReference type="SAM" id="MobiDB-lite"/>
    </source>
</evidence>
<accession>A0A841YBN7</accession>
<proteinExistence type="predicted"/>
<dbReference type="AlphaFoldDB" id="A0A841YBN7"/>
<name>A0A841YBN7_9LIST</name>
<gene>
    <name evidence="3" type="ORF">HB844_02235</name>
</gene>
<dbReference type="Pfam" id="PF13731">
    <property type="entry name" value="WxL"/>
    <property type="match status" value="1"/>
</dbReference>
<dbReference type="EMBL" id="JAARPY010000002">
    <property type="protein sequence ID" value="MBC1397681.1"/>
    <property type="molecule type" value="Genomic_DNA"/>
</dbReference>
<evidence type="ECO:0000313" key="4">
    <source>
        <dbReference type="Proteomes" id="UP000571128"/>
    </source>
</evidence>
<protein>
    <submittedName>
        <fullName evidence="3">WxL domain-containing protein</fullName>
    </submittedName>
</protein>
<feature type="region of interest" description="Disordered" evidence="1">
    <location>
        <begin position="34"/>
        <end position="64"/>
    </location>
</feature>
<evidence type="ECO:0000313" key="3">
    <source>
        <dbReference type="EMBL" id="MBC1397681.1"/>
    </source>
</evidence>
<dbReference type="InterPro" id="IPR027994">
    <property type="entry name" value="WxL_dom"/>
</dbReference>
<reference evidence="3 4" key="1">
    <citation type="submission" date="2020-03" db="EMBL/GenBank/DDBJ databases">
        <title>Soil Listeria distribution.</title>
        <authorList>
            <person name="Liao J."/>
            <person name="Wiedmann M."/>
        </authorList>
    </citation>
    <scope>NUCLEOTIDE SEQUENCE [LARGE SCALE GENOMIC DNA]</scope>
    <source>
        <strain evidence="3 4">FSL L7-1645</strain>
    </source>
</reference>